<sequence>MQCACKTNIKGGGKLQNALIRTENLTKTFILGKEKVTALNDVSISVEKGCICAVLGTSGSGKSTLLNMLAGLERPTAGAVYIGRHRIDKMTERELTLFRQRFTGFVFQSYNLIPSLTALENVAMPLMFRGVGKEEREARALEMLRLVGLENRKDHRPGEMSGGQQQRAGIARAFVTRPQVIFADEPTGNLDSETTRSVMELSRSLVRENNGTMILVTHDNSVAAYADKIIEITDGKITKETEVNK</sequence>
<evidence type="ECO:0000256" key="3">
    <source>
        <dbReference type="ARBA" id="ARBA00022840"/>
    </source>
</evidence>
<evidence type="ECO:0000313" key="5">
    <source>
        <dbReference type="EMBL" id="HIW86113.1"/>
    </source>
</evidence>
<dbReference type="FunFam" id="3.40.50.300:FF:000032">
    <property type="entry name" value="Export ABC transporter ATP-binding protein"/>
    <property type="match status" value="1"/>
</dbReference>
<feature type="domain" description="ABC transporter" evidence="4">
    <location>
        <begin position="20"/>
        <end position="243"/>
    </location>
</feature>
<dbReference type="Gene3D" id="3.40.50.300">
    <property type="entry name" value="P-loop containing nucleotide triphosphate hydrolases"/>
    <property type="match status" value="1"/>
</dbReference>
<evidence type="ECO:0000259" key="4">
    <source>
        <dbReference type="PROSITE" id="PS50893"/>
    </source>
</evidence>
<gene>
    <name evidence="5" type="ORF">IAA48_06405</name>
</gene>
<dbReference type="InterPro" id="IPR017871">
    <property type="entry name" value="ABC_transporter-like_CS"/>
</dbReference>
<evidence type="ECO:0000256" key="2">
    <source>
        <dbReference type="ARBA" id="ARBA00022741"/>
    </source>
</evidence>
<organism evidence="5 6">
    <name type="scientific">Candidatus Eubacterium faecipullorum</name>
    <dbReference type="NCBI Taxonomy" id="2838571"/>
    <lineage>
        <taxon>Bacteria</taxon>
        <taxon>Bacillati</taxon>
        <taxon>Bacillota</taxon>
        <taxon>Clostridia</taxon>
        <taxon>Eubacteriales</taxon>
        <taxon>Eubacteriaceae</taxon>
        <taxon>Eubacterium</taxon>
    </lineage>
</organism>
<dbReference type="SUPFAM" id="SSF52540">
    <property type="entry name" value="P-loop containing nucleoside triphosphate hydrolases"/>
    <property type="match status" value="1"/>
</dbReference>
<dbReference type="Proteomes" id="UP000824205">
    <property type="component" value="Unassembled WGS sequence"/>
</dbReference>
<dbReference type="AlphaFoldDB" id="A0A9D1UG45"/>
<dbReference type="GO" id="GO:0016887">
    <property type="term" value="F:ATP hydrolysis activity"/>
    <property type="evidence" value="ECO:0007669"/>
    <property type="project" value="InterPro"/>
</dbReference>
<protein>
    <submittedName>
        <fullName evidence="5">ABC transporter ATP-binding protein</fullName>
    </submittedName>
</protein>
<name>A0A9D1UG45_9FIRM</name>
<dbReference type="PANTHER" id="PTHR24220">
    <property type="entry name" value="IMPORT ATP-BINDING PROTEIN"/>
    <property type="match status" value="1"/>
</dbReference>
<dbReference type="CDD" id="cd03255">
    <property type="entry name" value="ABC_MJ0796_LolCDE_FtsE"/>
    <property type="match status" value="1"/>
</dbReference>
<reference evidence="5" key="1">
    <citation type="journal article" date="2021" name="PeerJ">
        <title>Extensive microbial diversity within the chicken gut microbiome revealed by metagenomics and culture.</title>
        <authorList>
            <person name="Gilroy R."/>
            <person name="Ravi A."/>
            <person name="Getino M."/>
            <person name="Pursley I."/>
            <person name="Horton D.L."/>
            <person name="Alikhan N.F."/>
            <person name="Baker D."/>
            <person name="Gharbi K."/>
            <person name="Hall N."/>
            <person name="Watson M."/>
            <person name="Adriaenssens E.M."/>
            <person name="Foster-Nyarko E."/>
            <person name="Jarju S."/>
            <person name="Secka A."/>
            <person name="Antonio M."/>
            <person name="Oren A."/>
            <person name="Chaudhuri R.R."/>
            <person name="La Ragione R."/>
            <person name="Hildebrand F."/>
            <person name="Pallen M.J."/>
        </authorList>
    </citation>
    <scope>NUCLEOTIDE SEQUENCE</scope>
    <source>
        <strain evidence="5">421</strain>
    </source>
</reference>
<accession>A0A9D1UG45</accession>
<proteinExistence type="predicted"/>
<dbReference type="InterPro" id="IPR003593">
    <property type="entry name" value="AAA+_ATPase"/>
</dbReference>
<dbReference type="GO" id="GO:0098796">
    <property type="term" value="C:membrane protein complex"/>
    <property type="evidence" value="ECO:0007669"/>
    <property type="project" value="UniProtKB-ARBA"/>
</dbReference>
<dbReference type="InterPro" id="IPR027417">
    <property type="entry name" value="P-loop_NTPase"/>
</dbReference>
<dbReference type="GO" id="GO:0005524">
    <property type="term" value="F:ATP binding"/>
    <property type="evidence" value="ECO:0007669"/>
    <property type="project" value="UniProtKB-KW"/>
</dbReference>
<keyword evidence="2" id="KW-0547">Nucleotide-binding</keyword>
<dbReference type="PROSITE" id="PS50893">
    <property type="entry name" value="ABC_TRANSPORTER_2"/>
    <property type="match status" value="1"/>
</dbReference>
<dbReference type="InterPro" id="IPR003439">
    <property type="entry name" value="ABC_transporter-like_ATP-bd"/>
</dbReference>
<dbReference type="EMBL" id="DXGE01000027">
    <property type="protein sequence ID" value="HIW86113.1"/>
    <property type="molecule type" value="Genomic_DNA"/>
</dbReference>
<keyword evidence="1" id="KW-0813">Transport</keyword>
<dbReference type="InterPro" id="IPR017911">
    <property type="entry name" value="MacB-like_ATP-bd"/>
</dbReference>
<comment type="caution">
    <text evidence="5">The sequence shown here is derived from an EMBL/GenBank/DDBJ whole genome shotgun (WGS) entry which is preliminary data.</text>
</comment>
<dbReference type="GO" id="GO:0022857">
    <property type="term" value="F:transmembrane transporter activity"/>
    <property type="evidence" value="ECO:0007669"/>
    <property type="project" value="TreeGrafter"/>
</dbReference>
<reference evidence="5" key="2">
    <citation type="submission" date="2021-04" db="EMBL/GenBank/DDBJ databases">
        <authorList>
            <person name="Gilroy R."/>
        </authorList>
    </citation>
    <scope>NUCLEOTIDE SEQUENCE</scope>
    <source>
        <strain evidence="5">421</strain>
    </source>
</reference>
<keyword evidence="3 5" id="KW-0067">ATP-binding</keyword>
<dbReference type="SMART" id="SM00382">
    <property type="entry name" value="AAA"/>
    <property type="match status" value="1"/>
</dbReference>
<dbReference type="InterPro" id="IPR015854">
    <property type="entry name" value="ABC_transpr_LolD-like"/>
</dbReference>
<evidence type="ECO:0000256" key="1">
    <source>
        <dbReference type="ARBA" id="ARBA00022448"/>
    </source>
</evidence>
<evidence type="ECO:0000313" key="6">
    <source>
        <dbReference type="Proteomes" id="UP000824205"/>
    </source>
</evidence>
<dbReference type="Pfam" id="PF00005">
    <property type="entry name" value="ABC_tran"/>
    <property type="match status" value="1"/>
</dbReference>
<dbReference type="PROSITE" id="PS00211">
    <property type="entry name" value="ABC_TRANSPORTER_1"/>
    <property type="match status" value="1"/>
</dbReference>
<dbReference type="GO" id="GO:0005886">
    <property type="term" value="C:plasma membrane"/>
    <property type="evidence" value="ECO:0007669"/>
    <property type="project" value="TreeGrafter"/>
</dbReference>